<accession>A0A0A9H9U1</accession>
<evidence type="ECO:0000313" key="1">
    <source>
        <dbReference type="EMBL" id="JAE32574.1"/>
    </source>
</evidence>
<protein>
    <submittedName>
        <fullName evidence="1">Uncharacterized protein</fullName>
    </submittedName>
</protein>
<organism evidence="1">
    <name type="scientific">Arundo donax</name>
    <name type="common">Giant reed</name>
    <name type="synonym">Donax arundinaceus</name>
    <dbReference type="NCBI Taxonomy" id="35708"/>
    <lineage>
        <taxon>Eukaryota</taxon>
        <taxon>Viridiplantae</taxon>
        <taxon>Streptophyta</taxon>
        <taxon>Embryophyta</taxon>
        <taxon>Tracheophyta</taxon>
        <taxon>Spermatophyta</taxon>
        <taxon>Magnoliopsida</taxon>
        <taxon>Liliopsida</taxon>
        <taxon>Poales</taxon>
        <taxon>Poaceae</taxon>
        <taxon>PACMAD clade</taxon>
        <taxon>Arundinoideae</taxon>
        <taxon>Arundineae</taxon>
        <taxon>Arundo</taxon>
    </lineage>
</organism>
<proteinExistence type="predicted"/>
<name>A0A0A9H9U1_ARUDO</name>
<reference evidence="1" key="1">
    <citation type="submission" date="2014-09" db="EMBL/GenBank/DDBJ databases">
        <authorList>
            <person name="Magalhaes I.L.F."/>
            <person name="Oliveira U."/>
            <person name="Santos F.R."/>
            <person name="Vidigal T.H.D.A."/>
            <person name="Brescovit A.D."/>
            <person name="Santos A.J."/>
        </authorList>
    </citation>
    <scope>NUCLEOTIDE SEQUENCE</scope>
    <source>
        <tissue evidence="1">Shoot tissue taken approximately 20 cm above the soil surface</tissue>
    </source>
</reference>
<reference evidence="1" key="2">
    <citation type="journal article" date="2015" name="Data Brief">
        <title>Shoot transcriptome of the giant reed, Arundo donax.</title>
        <authorList>
            <person name="Barrero R.A."/>
            <person name="Guerrero F.D."/>
            <person name="Moolhuijzen P."/>
            <person name="Goolsby J.A."/>
            <person name="Tidwell J."/>
            <person name="Bellgard S.E."/>
            <person name="Bellgard M.I."/>
        </authorList>
    </citation>
    <scope>NUCLEOTIDE SEQUENCE</scope>
    <source>
        <tissue evidence="1">Shoot tissue taken approximately 20 cm above the soil surface</tissue>
    </source>
</reference>
<dbReference type="EMBL" id="GBRH01165322">
    <property type="protein sequence ID" value="JAE32574.1"/>
    <property type="molecule type" value="Transcribed_RNA"/>
</dbReference>
<sequence length="39" mass="4531">MISCIRYRNCAYIIVTKILIEDGSNYVLMILPIFPLLIN</sequence>
<dbReference type="AlphaFoldDB" id="A0A0A9H9U1"/>